<dbReference type="PANTHER" id="PTHR10177">
    <property type="entry name" value="CYCLINS"/>
    <property type="match status" value="1"/>
</dbReference>
<protein>
    <recommendedName>
        <fullName evidence="6">Cyclin-like domain-containing protein</fullName>
    </recommendedName>
</protein>
<dbReference type="Pfam" id="PF00134">
    <property type="entry name" value="Cyclin_N"/>
    <property type="match status" value="1"/>
</dbReference>
<dbReference type="InterPro" id="IPR013763">
    <property type="entry name" value="Cyclin-like_dom"/>
</dbReference>
<proteinExistence type="inferred from homology"/>
<keyword evidence="3 5" id="KW-0195">Cyclin</keyword>
<dbReference type="EMBL" id="KI392088">
    <property type="protein sequence ID" value="ERN18601.1"/>
    <property type="molecule type" value="Genomic_DNA"/>
</dbReference>
<dbReference type="GO" id="GO:0005634">
    <property type="term" value="C:nucleus"/>
    <property type="evidence" value="ECO:0000318"/>
    <property type="project" value="GO_Central"/>
</dbReference>
<reference evidence="8" key="1">
    <citation type="journal article" date="2013" name="Science">
        <title>The Amborella genome and the evolution of flowering plants.</title>
        <authorList>
            <consortium name="Amborella Genome Project"/>
        </authorList>
    </citation>
    <scope>NUCLEOTIDE SEQUENCE [LARGE SCALE GENOMIC DNA]</scope>
</reference>
<gene>
    <name evidence="7" type="ORF">AMTR_s00065p00148150</name>
</gene>
<dbReference type="InterPro" id="IPR036915">
    <property type="entry name" value="Cyclin-like_sf"/>
</dbReference>
<dbReference type="Gene3D" id="1.10.472.10">
    <property type="entry name" value="Cyclin-like"/>
    <property type="match status" value="2"/>
</dbReference>
<dbReference type="GO" id="GO:0051301">
    <property type="term" value="P:cell division"/>
    <property type="evidence" value="ECO:0007669"/>
    <property type="project" value="UniProtKB-KW"/>
</dbReference>
<dbReference type="STRING" id="13333.U5CZ45"/>
<evidence type="ECO:0000313" key="8">
    <source>
        <dbReference type="Proteomes" id="UP000017836"/>
    </source>
</evidence>
<comment type="similarity">
    <text evidence="1">Belongs to the cyclin family. Cyclin D subfamily.</text>
</comment>
<evidence type="ECO:0000313" key="7">
    <source>
        <dbReference type="EMBL" id="ERN18601.1"/>
    </source>
</evidence>
<evidence type="ECO:0000256" key="2">
    <source>
        <dbReference type="ARBA" id="ARBA00022618"/>
    </source>
</evidence>
<evidence type="ECO:0000256" key="4">
    <source>
        <dbReference type="ARBA" id="ARBA00023306"/>
    </source>
</evidence>
<dbReference type="InterPro" id="IPR006671">
    <property type="entry name" value="Cyclin_N"/>
</dbReference>
<dbReference type="GO" id="GO:0000307">
    <property type="term" value="C:cyclin-dependent protein kinase holoenzyme complex"/>
    <property type="evidence" value="ECO:0000318"/>
    <property type="project" value="GO_Central"/>
</dbReference>
<dbReference type="KEGG" id="atr:18446969"/>
<keyword evidence="4" id="KW-0131">Cell cycle</keyword>
<evidence type="ECO:0000259" key="6">
    <source>
        <dbReference type="SMART" id="SM00385"/>
    </source>
</evidence>
<dbReference type="InterPro" id="IPR039361">
    <property type="entry name" value="Cyclin"/>
</dbReference>
<name>U5CZ45_AMBTC</name>
<keyword evidence="2" id="KW-0132">Cell division</keyword>
<dbReference type="SMART" id="SM00385">
    <property type="entry name" value="CYCLIN"/>
    <property type="match status" value="1"/>
</dbReference>
<dbReference type="HOGENOM" id="CLU_048040_1_2_1"/>
<dbReference type="GO" id="GO:0005737">
    <property type="term" value="C:cytoplasm"/>
    <property type="evidence" value="ECO:0000318"/>
    <property type="project" value="GO_Central"/>
</dbReference>
<dbReference type="OMA" id="IDMESHH"/>
<dbReference type="SUPFAM" id="SSF47954">
    <property type="entry name" value="Cyclin-like"/>
    <property type="match status" value="1"/>
</dbReference>
<dbReference type="Pfam" id="PF02984">
    <property type="entry name" value="Cyclin_C"/>
    <property type="match status" value="1"/>
</dbReference>
<dbReference type="FunFam" id="1.10.472.10:FF:000034">
    <property type="entry name" value="D2/4-type cyclin"/>
    <property type="match status" value="1"/>
</dbReference>
<accession>U5CZ45</accession>
<dbReference type="Proteomes" id="UP000017836">
    <property type="component" value="Unassembled WGS sequence"/>
</dbReference>
<dbReference type="CDD" id="cd20544">
    <property type="entry name" value="CYCLIN_AtCycD-like_rpt2"/>
    <property type="match status" value="1"/>
</dbReference>
<dbReference type="OrthoDB" id="5590282at2759"/>
<dbReference type="CDD" id="cd20543">
    <property type="entry name" value="CYCLIN_AtCycD-like_rpt1"/>
    <property type="match status" value="1"/>
</dbReference>
<evidence type="ECO:0000256" key="5">
    <source>
        <dbReference type="RuleBase" id="RU000383"/>
    </source>
</evidence>
<dbReference type="AlphaFoldDB" id="U5CZ45"/>
<dbReference type="Gramene" id="ERN18601">
    <property type="protein sequence ID" value="ERN18601"/>
    <property type="gene ID" value="AMTR_s00065p00148150"/>
</dbReference>
<evidence type="ECO:0000256" key="3">
    <source>
        <dbReference type="ARBA" id="ARBA00023127"/>
    </source>
</evidence>
<dbReference type="GO" id="GO:0016538">
    <property type="term" value="F:cyclin-dependent protein serine/threonine kinase regulator activity"/>
    <property type="evidence" value="ECO:0000318"/>
    <property type="project" value="GO_Central"/>
</dbReference>
<evidence type="ECO:0000256" key="1">
    <source>
        <dbReference type="ARBA" id="ARBA00009065"/>
    </source>
</evidence>
<dbReference type="eggNOG" id="KOG0656">
    <property type="taxonomic scope" value="Eukaryota"/>
</dbReference>
<sequence length="358" mass="39661">MAASGESLESFLCGEDAMDWDTSDDAWSSPIPATLPENSFLQVGFPDEPEADFVALLIDRETLYLPQSGYLERFRDRTLDASSRHVAINWILKVHTYYRFGPSTACLSVSYFDRFLSAHQIRHGNGWPFQLLSVACISLAAKMEETSVPSVLDLQVCEPKFIFDAKTVRRMELLVMAILKWRMVSVSPLSFVHYFLGKLDLTSKLEPILFNGVFQQVTEIILSTNRVIDFLGFRPSSIAAASVLCAAEGSLDFSPKIDALPSLFGNGVSQNEIWSCYNLMPELLVHVLNRASMVKSLKFRDPEEARIPQSPNGVLDIAACGSCDSQKSLVEIAGPPLKRPRLGDHCTEGAIDTNISNS</sequence>
<dbReference type="InterPro" id="IPR004367">
    <property type="entry name" value="Cyclin_C-dom"/>
</dbReference>
<dbReference type="InterPro" id="IPR048258">
    <property type="entry name" value="Cyclins_cyclin-box"/>
</dbReference>
<keyword evidence="8" id="KW-1185">Reference proteome</keyword>
<feature type="domain" description="Cyclin-like" evidence="6">
    <location>
        <begin position="89"/>
        <end position="177"/>
    </location>
</feature>
<organism evidence="7 8">
    <name type="scientific">Amborella trichopoda</name>
    <dbReference type="NCBI Taxonomy" id="13333"/>
    <lineage>
        <taxon>Eukaryota</taxon>
        <taxon>Viridiplantae</taxon>
        <taxon>Streptophyta</taxon>
        <taxon>Embryophyta</taxon>
        <taxon>Tracheophyta</taxon>
        <taxon>Spermatophyta</taxon>
        <taxon>Magnoliopsida</taxon>
        <taxon>Amborellales</taxon>
        <taxon>Amborellaceae</taxon>
        <taxon>Amborella</taxon>
    </lineage>
</organism>
<dbReference type="GO" id="GO:0000082">
    <property type="term" value="P:G1/S transition of mitotic cell cycle"/>
    <property type="evidence" value="ECO:0000318"/>
    <property type="project" value="GO_Central"/>
</dbReference>
<dbReference type="PROSITE" id="PS00292">
    <property type="entry name" value="CYCLINS"/>
    <property type="match status" value="1"/>
</dbReference>